<evidence type="ECO:0000313" key="2">
    <source>
        <dbReference type="Proteomes" id="UP000823388"/>
    </source>
</evidence>
<dbReference type="AlphaFoldDB" id="A0A8T0VC80"/>
<name>A0A8T0VC80_PANVG</name>
<keyword evidence="2" id="KW-1185">Reference proteome</keyword>
<sequence length="88" mass="10081">MFQSNLAFCRLVTYASHYLRFSARNWKKPNAQSYHQGVVLQDAPLSQACRGQFREMNHATEHHGSIRWNGLSPYVMESAIVYSSKDCG</sequence>
<dbReference type="Proteomes" id="UP000823388">
    <property type="component" value="Chromosome 2N"/>
</dbReference>
<gene>
    <name evidence="1" type="ORF">PVAP13_2NG126406</name>
</gene>
<reference evidence="1" key="1">
    <citation type="submission" date="2020-05" db="EMBL/GenBank/DDBJ databases">
        <title>WGS assembly of Panicum virgatum.</title>
        <authorList>
            <person name="Lovell J.T."/>
            <person name="Jenkins J."/>
            <person name="Shu S."/>
            <person name="Juenger T.E."/>
            <person name="Schmutz J."/>
        </authorList>
    </citation>
    <scope>NUCLEOTIDE SEQUENCE</scope>
    <source>
        <strain evidence="1">AP13</strain>
    </source>
</reference>
<proteinExistence type="predicted"/>
<comment type="caution">
    <text evidence="1">The sequence shown here is derived from an EMBL/GenBank/DDBJ whole genome shotgun (WGS) entry which is preliminary data.</text>
</comment>
<dbReference type="EMBL" id="CM029040">
    <property type="protein sequence ID" value="KAG2632820.1"/>
    <property type="molecule type" value="Genomic_DNA"/>
</dbReference>
<organism evidence="1 2">
    <name type="scientific">Panicum virgatum</name>
    <name type="common">Blackwell switchgrass</name>
    <dbReference type="NCBI Taxonomy" id="38727"/>
    <lineage>
        <taxon>Eukaryota</taxon>
        <taxon>Viridiplantae</taxon>
        <taxon>Streptophyta</taxon>
        <taxon>Embryophyta</taxon>
        <taxon>Tracheophyta</taxon>
        <taxon>Spermatophyta</taxon>
        <taxon>Magnoliopsida</taxon>
        <taxon>Liliopsida</taxon>
        <taxon>Poales</taxon>
        <taxon>Poaceae</taxon>
        <taxon>PACMAD clade</taxon>
        <taxon>Panicoideae</taxon>
        <taxon>Panicodae</taxon>
        <taxon>Paniceae</taxon>
        <taxon>Panicinae</taxon>
        <taxon>Panicum</taxon>
        <taxon>Panicum sect. Hiantes</taxon>
    </lineage>
</organism>
<protein>
    <submittedName>
        <fullName evidence="1">Uncharacterized protein</fullName>
    </submittedName>
</protein>
<accession>A0A8T0VC80</accession>
<evidence type="ECO:0000313" key="1">
    <source>
        <dbReference type="EMBL" id="KAG2632820.1"/>
    </source>
</evidence>